<dbReference type="EMBL" id="CAXDID020000477">
    <property type="protein sequence ID" value="CAL6095557.1"/>
    <property type="molecule type" value="Genomic_DNA"/>
</dbReference>
<gene>
    <name evidence="1" type="ORF">HINF_LOCUS1232</name>
    <name evidence="2" type="ORF">HINF_LOCUS23873</name>
    <name evidence="3" type="ORF">HINF_LOCUS36464</name>
    <name evidence="4" type="ORF">HINF_LOCUS57468</name>
    <name evidence="5" type="ORF">HINF_LOCUS68005</name>
</gene>
<reference evidence="3 6" key="2">
    <citation type="submission" date="2024-07" db="EMBL/GenBank/DDBJ databases">
        <authorList>
            <person name="Akdeniz Z."/>
        </authorList>
    </citation>
    <scope>NUCLEOTIDE SEQUENCE [LARGE SCALE GENOMIC DNA]</scope>
</reference>
<evidence type="ECO:0000313" key="2">
    <source>
        <dbReference type="EMBL" id="CAI9936228.1"/>
    </source>
</evidence>
<sequence length="107" mass="11453">MSYAEKALSYFRTAPHRLSCCSSVIAGVKSLEDPMVAQCSKFGGGQAPDGLCGAAHAVKLLRPDLEDTMIKKFTEEGGSIKCKEIRGQNKMPCQGCVKLACNILEGK</sequence>
<dbReference type="AlphaFoldDB" id="A0AA86PF59"/>
<name>A0AA86PF59_9EUKA</name>
<dbReference type="EMBL" id="CAXDID020000317">
    <property type="protein sequence ID" value="CAL6075981.1"/>
    <property type="molecule type" value="Genomic_DNA"/>
</dbReference>
<evidence type="ECO:0000313" key="4">
    <source>
        <dbReference type="EMBL" id="CAL6075981.1"/>
    </source>
</evidence>
<dbReference type="EMBL" id="CATOUU010000027">
    <property type="protein sequence ID" value="CAI9913587.1"/>
    <property type="molecule type" value="Genomic_DNA"/>
</dbReference>
<evidence type="ECO:0008006" key="7">
    <source>
        <dbReference type="Google" id="ProtNLM"/>
    </source>
</evidence>
<evidence type="ECO:0000313" key="1">
    <source>
        <dbReference type="EMBL" id="CAI9913587.1"/>
    </source>
</evidence>
<evidence type="ECO:0000313" key="3">
    <source>
        <dbReference type="EMBL" id="CAL6036552.1"/>
    </source>
</evidence>
<comment type="caution">
    <text evidence="2">The sequence shown here is derived from an EMBL/GenBank/DDBJ whole genome shotgun (WGS) entry which is preliminary data.</text>
</comment>
<dbReference type="EMBL" id="CATOUU010000634">
    <property type="protein sequence ID" value="CAI9936228.1"/>
    <property type="molecule type" value="Genomic_DNA"/>
</dbReference>
<evidence type="ECO:0000313" key="6">
    <source>
        <dbReference type="Proteomes" id="UP001642409"/>
    </source>
</evidence>
<proteinExistence type="predicted"/>
<evidence type="ECO:0000313" key="5">
    <source>
        <dbReference type="EMBL" id="CAL6095557.1"/>
    </source>
</evidence>
<dbReference type="EMBL" id="CAXDID020000134">
    <property type="protein sequence ID" value="CAL6036552.1"/>
    <property type="molecule type" value="Genomic_DNA"/>
</dbReference>
<keyword evidence="6" id="KW-1185">Reference proteome</keyword>
<accession>A0AA86PF59</accession>
<organism evidence="2">
    <name type="scientific">Hexamita inflata</name>
    <dbReference type="NCBI Taxonomy" id="28002"/>
    <lineage>
        <taxon>Eukaryota</taxon>
        <taxon>Metamonada</taxon>
        <taxon>Diplomonadida</taxon>
        <taxon>Hexamitidae</taxon>
        <taxon>Hexamitinae</taxon>
        <taxon>Hexamita</taxon>
    </lineage>
</organism>
<reference evidence="2" key="1">
    <citation type="submission" date="2023-06" db="EMBL/GenBank/DDBJ databases">
        <authorList>
            <person name="Kurt Z."/>
        </authorList>
    </citation>
    <scope>NUCLEOTIDE SEQUENCE</scope>
</reference>
<protein>
    <recommendedName>
        <fullName evidence="7">C_GCAxxG_C_C family protein</fullName>
    </recommendedName>
</protein>
<dbReference type="Proteomes" id="UP001642409">
    <property type="component" value="Unassembled WGS sequence"/>
</dbReference>